<evidence type="ECO:0000313" key="3">
    <source>
        <dbReference type="Proteomes" id="UP001067708"/>
    </source>
</evidence>
<dbReference type="Proteomes" id="UP001067708">
    <property type="component" value="Unassembled WGS sequence"/>
</dbReference>
<keyword evidence="3" id="KW-1185">Reference proteome</keyword>
<comment type="caution">
    <text evidence="2">The sequence shown here is derived from an EMBL/GenBank/DDBJ whole genome shotgun (WGS) entry which is preliminary data.</text>
</comment>
<keyword evidence="1" id="KW-0812">Transmembrane</keyword>
<dbReference type="EMBL" id="JAPTNG010000009">
    <property type="protein sequence ID" value="MCZ0831857.1"/>
    <property type="molecule type" value="Genomic_DNA"/>
</dbReference>
<sequence length="123" mass="14566">SVNLPWYYLMLYKLSLGLILSLPLPAYVILIKQINVKQKILYILIPKNKEKASILTMDSLYPNTFNSHYLEKWYLLHPFNKGSQYLLGDNYISLDCKTYKVINFSELTKYQFYVEQVTLKDNN</sequence>
<evidence type="ECO:0000313" key="2">
    <source>
        <dbReference type="EMBL" id="MCZ0831857.1"/>
    </source>
</evidence>
<feature type="transmembrane region" description="Helical" evidence="1">
    <location>
        <begin position="6"/>
        <end position="30"/>
    </location>
</feature>
<gene>
    <name evidence="2" type="ORF">O0535_14015</name>
</gene>
<proteinExistence type="predicted"/>
<evidence type="ECO:0000256" key="1">
    <source>
        <dbReference type="SAM" id="Phobius"/>
    </source>
</evidence>
<dbReference type="RefSeq" id="WP_258417690.1">
    <property type="nucleotide sequence ID" value="NZ_JAPTNG010000009.1"/>
</dbReference>
<accession>A0ABT4HZX5</accession>
<feature type="non-terminal residue" evidence="2">
    <location>
        <position position="1"/>
    </location>
</feature>
<keyword evidence="1" id="KW-0472">Membrane</keyword>
<reference evidence="2" key="1">
    <citation type="submission" date="2022-09" db="EMBL/GenBank/DDBJ databases">
        <title>Genome analysis and characterization of larvicidal activity of Brevibacillus strains.</title>
        <authorList>
            <person name="Patrusheva E.V."/>
            <person name="Izotova A.O."/>
            <person name="Toshchakov S.V."/>
            <person name="Sineoky S.P."/>
        </authorList>
    </citation>
    <scope>NUCLEOTIDE SEQUENCE</scope>
    <source>
        <strain evidence="2">VKPM_B-13244</strain>
    </source>
</reference>
<protein>
    <submittedName>
        <fullName evidence="2">Uncharacterized protein</fullName>
    </submittedName>
</protein>
<organism evidence="2 3">
    <name type="scientific">Brevibacillus halotolerans</name>
    <dbReference type="NCBI Taxonomy" id="1507437"/>
    <lineage>
        <taxon>Bacteria</taxon>
        <taxon>Bacillati</taxon>
        <taxon>Bacillota</taxon>
        <taxon>Bacilli</taxon>
        <taxon>Bacillales</taxon>
        <taxon>Paenibacillaceae</taxon>
        <taxon>Brevibacillus</taxon>
    </lineage>
</organism>
<keyword evidence="1" id="KW-1133">Transmembrane helix</keyword>
<name>A0ABT4HZX5_9BACL</name>